<keyword evidence="6" id="KW-1185">Reference proteome</keyword>
<dbReference type="PROSITE" id="PS50835">
    <property type="entry name" value="IG_LIKE"/>
    <property type="match status" value="3"/>
</dbReference>
<dbReference type="AlphaFoldDB" id="A0A914BJF8"/>
<evidence type="ECO:0000313" key="6">
    <source>
        <dbReference type="Proteomes" id="UP000887568"/>
    </source>
</evidence>
<dbReference type="GeneID" id="119744259"/>
<keyword evidence="2" id="KW-1133">Transmembrane helix</keyword>
<reference evidence="5" key="1">
    <citation type="submission" date="2022-11" db="UniProtKB">
        <authorList>
            <consortium name="EnsemblMetazoa"/>
        </authorList>
    </citation>
    <scope>IDENTIFICATION</scope>
</reference>
<feature type="domain" description="Ig-like" evidence="4">
    <location>
        <begin position="144"/>
        <end position="228"/>
    </location>
</feature>
<feature type="region of interest" description="Disordered" evidence="1">
    <location>
        <begin position="393"/>
        <end position="434"/>
    </location>
</feature>
<dbReference type="Proteomes" id="UP000887568">
    <property type="component" value="Unplaced"/>
</dbReference>
<evidence type="ECO:0000259" key="4">
    <source>
        <dbReference type="PROSITE" id="PS50835"/>
    </source>
</evidence>
<dbReference type="Gene3D" id="2.60.40.10">
    <property type="entry name" value="Immunoglobulins"/>
    <property type="match status" value="2"/>
</dbReference>
<dbReference type="PANTHER" id="PTHR45889">
    <property type="entry name" value="IG-LIKE DOMAIN-CONTAINING PROTEIN"/>
    <property type="match status" value="1"/>
</dbReference>
<feature type="chain" id="PRO_5037595103" description="Ig-like domain-containing protein" evidence="3">
    <location>
        <begin position="28"/>
        <end position="456"/>
    </location>
</feature>
<evidence type="ECO:0000256" key="1">
    <source>
        <dbReference type="SAM" id="MobiDB-lite"/>
    </source>
</evidence>
<dbReference type="InterPro" id="IPR013783">
    <property type="entry name" value="Ig-like_fold"/>
</dbReference>
<sequence length="456" mass="50171">MSPINRFILSAGLLCFFLSFACHHVLAQPQLERGPQDAVVHEGDTVKFVCDLTNVIGYSVYWLYRSQGGFVRYLSIDRSVIANPPLPPQLEQRLSIIGNESQDEFTLRITNVQETDEGTYSCRYGYLGRNVETAGTADLMVQVPPSTQSPWCSVQPESRAVGDYGTLYCNSQAGKPTPNITYYKENEQLVGPVTNSIRHQYQLKAQDNGVIFTCIMTTPALDESRNCSVMPLRILPQATIRPAVSGVEEGTFTTFQCSGEGVPNITNYSWKVIDTETGQILPTERCTVSEDGQTLEIAVMENLELVCTVSVPSGLSGNTTTRIDVVNREQTTMSVVSTGLHTDKPSKEPPCNCPKNEQSSPVTVVLIVAVVVLAVAVIVLNILLVWQRKHYRKSTSPPAGPKMTRAGHEYDDVQDAAEQGQEMQDSAYAAVQEDRDGPITSEYLELQDSPTCKESL</sequence>
<dbReference type="PANTHER" id="PTHR45889:SF8">
    <property type="entry name" value="IG-LIKE DOMAIN-CONTAINING PROTEIN"/>
    <property type="match status" value="1"/>
</dbReference>
<evidence type="ECO:0000313" key="5">
    <source>
        <dbReference type="EnsemblMetazoa" id="XP_038076045.1"/>
    </source>
</evidence>
<keyword evidence="3" id="KW-0732">Signal</keyword>
<dbReference type="Pfam" id="PF07686">
    <property type="entry name" value="V-set"/>
    <property type="match status" value="1"/>
</dbReference>
<feature type="transmembrane region" description="Helical" evidence="2">
    <location>
        <begin position="362"/>
        <end position="386"/>
    </location>
</feature>
<dbReference type="EnsemblMetazoa" id="XM_038220117.1">
    <property type="protein sequence ID" value="XP_038076045.1"/>
    <property type="gene ID" value="LOC119744259"/>
</dbReference>
<dbReference type="SMART" id="SM00406">
    <property type="entry name" value="IGv"/>
    <property type="match status" value="1"/>
</dbReference>
<feature type="domain" description="Ig-like" evidence="4">
    <location>
        <begin position="29"/>
        <end position="123"/>
    </location>
</feature>
<name>A0A914BJF8_PATMI</name>
<dbReference type="InterPro" id="IPR013106">
    <property type="entry name" value="Ig_V-set"/>
</dbReference>
<protein>
    <recommendedName>
        <fullName evidence="4">Ig-like domain-containing protein</fullName>
    </recommendedName>
</protein>
<dbReference type="RefSeq" id="XP_038076045.1">
    <property type="nucleotide sequence ID" value="XM_038220117.1"/>
</dbReference>
<dbReference type="InterPro" id="IPR003599">
    <property type="entry name" value="Ig_sub"/>
</dbReference>
<dbReference type="InterPro" id="IPR007110">
    <property type="entry name" value="Ig-like_dom"/>
</dbReference>
<feature type="domain" description="Ig-like" evidence="4">
    <location>
        <begin position="236"/>
        <end position="324"/>
    </location>
</feature>
<dbReference type="CDD" id="cd00099">
    <property type="entry name" value="IgV"/>
    <property type="match status" value="1"/>
</dbReference>
<evidence type="ECO:0000256" key="3">
    <source>
        <dbReference type="SAM" id="SignalP"/>
    </source>
</evidence>
<accession>A0A914BJF8</accession>
<keyword evidence="2" id="KW-0812">Transmembrane</keyword>
<dbReference type="SMART" id="SM00409">
    <property type="entry name" value="IG"/>
    <property type="match status" value="1"/>
</dbReference>
<proteinExistence type="predicted"/>
<organism evidence="5 6">
    <name type="scientific">Patiria miniata</name>
    <name type="common">Bat star</name>
    <name type="synonym">Asterina miniata</name>
    <dbReference type="NCBI Taxonomy" id="46514"/>
    <lineage>
        <taxon>Eukaryota</taxon>
        <taxon>Metazoa</taxon>
        <taxon>Echinodermata</taxon>
        <taxon>Eleutherozoa</taxon>
        <taxon>Asterozoa</taxon>
        <taxon>Asteroidea</taxon>
        <taxon>Valvatacea</taxon>
        <taxon>Valvatida</taxon>
        <taxon>Asterinidae</taxon>
        <taxon>Patiria</taxon>
    </lineage>
</organism>
<evidence type="ECO:0000256" key="2">
    <source>
        <dbReference type="SAM" id="Phobius"/>
    </source>
</evidence>
<dbReference type="InterPro" id="IPR036179">
    <property type="entry name" value="Ig-like_dom_sf"/>
</dbReference>
<feature type="signal peptide" evidence="3">
    <location>
        <begin position="1"/>
        <end position="27"/>
    </location>
</feature>
<dbReference type="OrthoDB" id="6159398at2759"/>
<dbReference type="PROSITE" id="PS51257">
    <property type="entry name" value="PROKAR_LIPOPROTEIN"/>
    <property type="match status" value="1"/>
</dbReference>
<dbReference type="SUPFAM" id="SSF48726">
    <property type="entry name" value="Immunoglobulin"/>
    <property type="match status" value="2"/>
</dbReference>
<keyword evidence="2" id="KW-0472">Membrane</keyword>